<feature type="region of interest" description="Disordered" evidence="5">
    <location>
        <begin position="176"/>
        <end position="204"/>
    </location>
</feature>
<dbReference type="SUPFAM" id="SSF56436">
    <property type="entry name" value="C-type lectin-like"/>
    <property type="match status" value="1"/>
</dbReference>
<evidence type="ECO:0000256" key="3">
    <source>
        <dbReference type="ARBA" id="ARBA00022777"/>
    </source>
</evidence>
<keyword evidence="2" id="KW-0547">Nucleotide-binding</keyword>
<gene>
    <name evidence="8" type="ORF">F7D31_15485</name>
</gene>
<dbReference type="EMBL" id="VZAP01000194">
    <property type="protein sequence ID" value="MQO94027.1"/>
    <property type="molecule type" value="Genomic_DNA"/>
</dbReference>
<dbReference type="GO" id="GO:0042594">
    <property type="term" value="P:response to starvation"/>
    <property type="evidence" value="ECO:0007669"/>
    <property type="project" value="TreeGrafter"/>
</dbReference>
<evidence type="ECO:0000256" key="6">
    <source>
        <dbReference type="SAM" id="Phobius"/>
    </source>
</evidence>
<feature type="transmembrane region" description="Helical" evidence="6">
    <location>
        <begin position="308"/>
        <end position="326"/>
    </location>
</feature>
<accession>A0AA90VM47</accession>
<evidence type="ECO:0000256" key="4">
    <source>
        <dbReference type="ARBA" id="ARBA00022840"/>
    </source>
</evidence>
<keyword evidence="4" id="KW-0067">ATP-binding</keyword>
<dbReference type="RefSeq" id="WP_022121763.1">
    <property type="nucleotide sequence ID" value="NZ_JAHOEU010000115.1"/>
</dbReference>
<dbReference type="InterPro" id="IPR011009">
    <property type="entry name" value="Kinase-like_dom_sf"/>
</dbReference>
<dbReference type="InterPro" id="IPR042095">
    <property type="entry name" value="SUMF_sf"/>
</dbReference>
<name>A0AA90VM47_9BACT</name>
<dbReference type="InterPro" id="IPR016187">
    <property type="entry name" value="CTDL_fold"/>
</dbReference>
<dbReference type="PANTHER" id="PTHR24348">
    <property type="entry name" value="SERINE/THREONINE-PROTEIN KINASE UNC-51-RELATED"/>
    <property type="match status" value="1"/>
</dbReference>
<evidence type="ECO:0000313" key="8">
    <source>
        <dbReference type="EMBL" id="MQO94027.1"/>
    </source>
</evidence>
<dbReference type="Proteomes" id="UP000421283">
    <property type="component" value="Unassembled WGS sequence"/>
</dbReference>
<dbReference type="InterPro" id="IPR000719">
    <property type="entry name" value="Prot_kinase_dom"/>
</dbReference>
<evidence type="ECO:0000256" key="1">
    <source>
        <dbReference type="ARBA" id="ARBA00022679"/>
    </source>
</evidence>
<dbReference type="Gene3D" id="1.10.510.10">
    <property type="entry name" value="Transferase(Phosphotransferase) domain 1"/>
    <property type="match status" value="1"/>
</dbReference>
<dbReference type="InterPro" id="IPR008271">
    <property type="entry name" value="Ser/Thr_kinase_AS"/>
</dbReference>
<keyword evidence="1" id="KW-0808">Transferase</keyword>
<evidence type="ECO:0000313" key="9">
    <source>
        <dbReference type="Proteomes" id="UP000421283"/>
    </source>
</evidence>
<dbReference type="SUPFAM" id="SSF56112">
    <property type="entry name" value="Protein kinase-like (PK-like)"/>
    <property type="match status" value="1"/>
</dbReference>
<keyword evidence="3" id="KW-0418">Kinase</keyword>
<dbReference type="GO" id="GO:0004674">
    <property type="term" value="F:protein serine/threonine kinase activity"/>
    <property type="evidence" value="ECO:0007669"/>
    <property type="project" value="InterPro"/>
</dbReference>
<feature type="compositionally biased region" description="Polar residues" evidence="5">
    <location>
        <begin position="176"/>
        <end position="185"/>
    </location>
</feature>
<dbReference type="AlphaFoldDB" id="A0AA90VM47"/>
<feature type="domain" description="Protein kinase" evidence="7">
    <location>
        <begin position="20"/>
        <end position="282"/>
    </location>
</feature>
<dbReference type="PROSITE" id="PS50011">
    <property type="entry name" value="PROTEIN_KINASE_DOM"/>
    <property type="match status" value="1"/>
</dbReference>
<keyword evidence="6" id="KW-0812">Transmembrane</keyword>
<proteinExistence type="predicted"/>
<dbReference type="GO" id="GO:0005829">
    <property type="term" value="C:cytosol"/>
    <property type="evidence" value="ECO:0007669"/>
    <property type="project" value="TreeGrafter"/>
</dbReference>
<dbReference type="Pfam" id="PF03781">
    <property type="entry name" value="FGE-sulfatase"/>
    <property type="match status" value="1"/>
</dbReference>
<comment type="caution">
    <text evidence="8">The sequence shown here is derived from an EMBL/GenBank/DDBJ whole genome shotgun (WGS) entry which is preliminary data.</text>
</comment>
<dbReference type="GO" id="GO:0034045">
    <property type="term" value="C:phagophore assembly site membrane"/>
    <property type="evidence" value="ECO:0007669"/>
    <property type="project" value="TreeGrafter"/>
</dbReference>
<dbReference type="Pfam" id="PF00069">
    <property type="entry name" value="Pkinase"/>
    <property type="match status" value="1"/>
</dbReference>
<feature type="compositionally biased region" description="Basic and acidic residues" evidence="5">
    <location>
        <begin position="194"/>
        <end position="204"/>
    </location>
</feature>
<dbReference type="InterPro" id="IPR045269">
    <property type="entry name" value="Atg1-like"/>
</dbReference>
<keyword evidence="6" id="KW-0472">Membrane</keyword>
<dbReference type="CDD" id="cd14014">
    <property type="entry name" value="STKc_PknB_like"/>
    <property type="match status" value="1"/>
</dbReference>
<organism evidence="8 9">
    <name type="scientific">Segatella copri</name>
    <dbReference type="NCBI Taxonomy" id="165179"/>
    <lineage>
        <taxon>Bacteria</taxon>
        <taxon>Pseudomonadati</taxon>
        <taxon>Bacteroidota</taxon>
        <taxon>Bacteroidia</taxon>
        <taxon>Bacteroidales</taxon>
        <taxon>Prevotellaceae</taxon>
        <taxon>Segatella</taxon>
    </lineage>
</organism>
<sequence>MSEKKAIHKFKAGDVFDERYILEKLMGSGGFADVWKAKDKDTNSSIALKIYTNLDDDGINDLASEYTRMQNLNHTNILKADYFARWGNIPYLVMKVCEGGSLSKKVGCIDDTELMHVIQDIAEGLTYLHQNKIVHQDIKPANILVDTRGDKPIYVLSDFGISSKTKTRLSHSVNINSKNQGTSMTEAYAPPEKFSSKREDRKPDRKGDIFSFGISLYELACGNLPFDDLSTGRELLHSDVEVDFSEIKNEKLKRIIQLCMQPDKDSRPSAAELLNMVKSENMPEDKKVTGHGKHTVRVRDNKNNTTKLFWFLLSLVIFGGGLYCLINKKNFKEGNDSEESESYVQKVDTFTINGIRLEMIRIPGGSFKMGSNDGDANEKPVQNRQVSSFYLSKYEVTQKLWFVIMNTNPSTVINDNYPVNNVSWDDCQLFIQKLNALTGRNFRLPTETEWEYASKAKLKPEGGIETVGYKYSGTSTDLSDYAWYSVNSGGKIHAVGSKKPNDFGLYDMSGNVIEWCQDIYTNYSTGSPEIGKDERVLRGGFYGSDASSVKSTSRGSCPYNQAMEPFGFRLCLQ</sequence>
<protein>
    <submittedName>
        <fullName evidence="8">SUMF1/EgtB/PvdO family nonheme iron enzyme</fullName>
    </submittedName>
</protein>
<dbReference type="GO" id="GO:0005524">
    <property type="term" value="F:ATP binding"/>
    <property type="evidence" value="ECO:0007669"/>
    <property type="project" value="UniProtKB-KW"/>
</dbReference>
<dbReference type="InterPro" id="IPR005532">
    <property type="entry name" value="SUMF_dom"/>
</dbReference>
<dbReference type="PROSITE" id="PS00108">
    <property type="entry name" value="PROTEIN_KINASE_ST"/>
    <property type="match status" value="1"/>
</dbReference>
<dbReference type="Gene3D" id="3.90.1580.10">
    <property type="entry name" value="paralog of FGE (formylglycine-generating enzyme)"/>
    <property type="match status" value="1"/>
</dbReference>
<evidence type="ECO:0000256" key="2">
    <source>
        <dbReference type="ARBA" id="ARBA00022741"/>
    </source>
</evidence>
<dbReference type="PANTHER" id="PTHR24348:SF22">
    <property type="entry name" value="NON-SPECIFIC SERINE_THREONINE PROTEIN KINASE"/>
    <property type="match status" value="1"/>
</dbReference>
<evidence type="ECO:0000259" key="7">
    <source>
        <dbReference type="PROSITE" id="PS50011"/>
    </source>
</evidence>
<dbReference type="GO" id="GO:0005776">
    <property type="term" value="C:autophagosome"/>
    <property type="evidence" value="ECO:0007669"/>
    <property type="project" value="TreeGrafter"/>
</dbReference>
<dbReference type="SMART" id="SM00220">
    <property type="entry name" value="S_TKc"/>
    <property type="match status" value="1"/>
</dbReference>
<evidence type="ECO:0000256" key="5">
    <source>
        <dbReference type="SAM" id="MobiDB-lite"/>
    </source>
</evidence>
<keyword evidence="6" id="KW-1133">Transmembrane helix</keyword>
<reference evidence="9" key="1">
    <citation type="submission" date="2019-09" db="EMBL/GenBank/DDBJ databases">
        <title>Distinct polysaccharide growth profiles of human intestinal Prevotella copri isolates.</title>
        <authorList>
            <person name="Fehlner-Peach H."/>
            <person name="Magnabosco C."/>
            <person name="Raghavan V."/>
            <person name="Scher J.U."/>
            <person name="Tett A."/>
            <person name="Cox L.M."/>
            <person name="Gottsegen C."/>
            <person name="Watters A."/>
            <person name="Wiltshire- Gordon J.D."/>
            <person name="Segata N."/>
            <person name="Bonneau R."/>
            <person name="Littman D.R."/>
        </authorList>
    </citation>
    <scope>NUCLEOTIDE SEQUENCE [LARGE SCALE GENOMIC DNA]</scope>
    <source>
        <strain evidence="9">iAU3127</strain>
    </source>
</reference>